<evidence type="ECO:0000313" key="2">
    <source>
        <dbReference type="Proteomes" id="UP000019140"/>
    </source>
</evidence>
<dbReference type="EMBL" id="AZHX01002185">
    <property type="protein sequence ID" value="ETW96416.1"/>
    <property type="molecule type" value="Genomic_DNA"/>
</dbReference>
<proteinExistence type="predicted"/>
<dbReference type="HOGENOM" id="CLU_147221_0_0_7"/>
<sequence>MTVQTIHIQLPDEMYQRFRQVAHATNQPLEEVVFQTIRGNLPPSLDDLDPKSHSIVADLQQLSDDRLWTIAKEELSPEQWRRHQELLQKAYDDDLTAAEMQELETLRETTDRLITRRSYALALLKWHGHTIPTDL</sequence>
<name>W4LGF3_9BACT</name>
<keyword evidence="2" id="KW-1185">Reference proteome</keyword>
<comment type="caution">
    <text evidence="1">The sequence shown here is derived from an EMBL/GenBank/DDBJ whole genome shotgun (WGS) entry which is preliminary data.</text>
</comment>
<dbReference type="Proteomes" id="UP000019140">
    <property type="component" value="Unassembled WGS sequence"/>
</dbReference>
<accession>W4LGF3</accession>
<reference evidence="1 2" key="1">
    <citation type="journal article" date="2014" name="Nature">
        <title>An environmental bacterial taxon with a large and distinct metabolic repertoire.</title>
        <authorList>
            <person name="Wilson M.C."/>
            <person name="Mori T."/>
            <person name="Ruckert C."/>
            <person name="Uria A.R."/>
            <person name="Helf M.J."/>
            <person name="Takada K."/>
            <person name="Gernert C."/>
            <person name="Steffens U.A."/>
            <person name="Heycke N."/>
            <person name="Schmitt S."/>
            <person name="Rinke C."/>
            <person name="Helfrich E.J."/>
            <person name="Brachmann A.O."/>
            <person name="Gurgui C."/>
            <person name="Wakimoto T."/>
            <person name="Kracht M."/>
            <person name="Crusemann M."/>
            <person name="Hentschel U."/>
            <person name="Abe I."/>
            <person name="Matsunaga S."/>
            <person name="Kalinowski J."/>
            <person name="Takeyama H."/>
            <person name="Piel J."/>
        </authorList>
    </citation>
    <scope>NUCLEOTIDE SEQUENCE [LARGE SCALE GENOMIC DNA]</scope>
    <source>
        <strain evidence="2">TSY2</strain>
    </source>
</reference>
<dbReference type="AlphaFoldDB" id="W4LGF3"/>
<gene>
    <name evidence="1" type="ORF">ETSY2_46440</name>
</gene>
<organism evidence="1 2">
    <name type="scientific">Candidatus Entotheonella gemina</name>
    <dbReference type="NCBI Taxonomy" id="1429439"/>
    <lineage>
        <taxon>Bacteria</taxon>
        <taxon>Pseudomonadati</taxon>
        <taxon>Nitrospinota/Tectimicrobiota group</taxon>
        <taxon>Candidatus Tectimicrobiota</taxon>
        <taxon>Candidatus Entotheonellia</taxon>
        <taxon>Candidatus Entotheonellales</taxon>
        <taxon>Candidatus Entotheonellaceae</taxon>
        <taxon>Candidatus Entotheonella</taxon>
    </lineage>
</organism>
<protein>
    <submittedName>
        <fullName evidence="1">Uncharacterized protein</fullName>
    </submittedName>
</protein>
<evidence type="ECO:0000313" key="1">
    <source>
        <dbReference type="EMBL" id="ETW96416.1"/>
    </source>
</evidence>